<sequence>MDCSICSSMPSILRPPRNTICGSCYEAAKSVITLINKFENDKGSEKAITSVPQPLANVPKWMNNMKETEDELNEKINFLSGFVSLFKDQILTDIQLKPGNGGPPISAHRALLAARSEIFKNMLDSDACKAPANETITIPELKHEELEALLEFLYRGSLDAEKIEKHIYSLTLAADKYEIPFLLKFCERYMLKTLVSSNALDVLEISDVCSNKILKETALNFIVKNLEDLVFSSKYETFVSKNPHLSVQITRAFLMDAKSRRRNEANVAS</sequence>
<accession>A0A2C9V247</accession>
<evidence type="ECO:0000256" key="2">
    <source>
        <dbReference type="ARBA" id="ARBA00004906"/>
    </source>
</evidence>
<comment type="pathway">
    <text evidence="2">Protein modification; protein ubiquitination.</text>
</comment>
<dbReference type="SUPFAM" id="SSF54695">
    <property type="entry name" value="POZ domain"/>
    <property type="match status" value="1"/>
</dbReference>
<evidence type="ECO:0000256" key="1">
    <source>
        <dbReference type="ARBA" id="ARBA00002668"/>
    </source>
</evidence>
<dbReference type="Gene3D" id="3.30.710.10">
    <property type="entry name" value="Potassium Channel Kv1.1, Chain A"/>
    <property type="match status" value="1"/>
</dbReference>
<organism evidence="4">
    <name type="scientific">Manihot esculenta</name>
    <name type="common">Cassava</name>
    <name type="synonym">Jatropha manihot</name>
    <dbReference type="NCBI Taxonomy" id="3983"/>
    <lineage>
        <taxon>Eukaryota</taxon>
        <taxon>Viridiplantae</taxon>
        <taxon>Streptophyta</taxon>
        <taxon>Embryophyta</taxon>
        <taxon>Tracheophyta</taxon>
        <taxon>Spermatophyta</taxon>
        <taxon>Magnoliopsida</taxon>
        <taxon>eudicotyledons</taxon>
        <taxon>Gunneridae</taxon>
        <taxon>Pentapetalae</taxon>
        <taxon>rosids</taxon>
        <taxon>fabids</taxon>
        <taxon>Malpighiales</taxon>
        <taxon>Euphorbiaceae</taxon>
        <taxon>Crotonoideae</taxon>
        <taxon>Manihoteae</taxon>
        <taxon>Manihot</taxon>
    </lineage>
</organism>
<dbReference type="AlphaFoldDB" id="A0A2C9V247"/>
<dbReference type="OMA" id="TRASFMD"/>
<name>A0A2C9V247_MANES</name>
<proteinExistence type="predicted"/>
<dbReference type="STRING" id="3983.A0A2C9V247"/>
<gene>
    <name evidence="4" type="ORF">MANES_10G006400</name>
</gene>
<dbReference type="InterPro" id="IPR000210">
    <property type="entry name" value="BTB/POZ_dom"/>
</dbReference>
<reference evidence="4" key="1">
    <citation type="submission" date="2016-02" db="EMBL/GenBank/DDBJ databases">
        <title>WGS assembly of Manihot esculenta.</title>
        <authorList>
            <person name="Bredeson J.V."/>
            <person name="Prochnik S.E."/>
            <person name="Lyons J.B."/>
            <person name="Schmutz J."/>
            <person name="Grimwood J."/>
            <person name="Vrebalov J."/>
            <person name="Bart R.S."/>
            <person name="Amuge T."/>
            <person name="Ferguson M.E."/>
            <person name="Green R."/>
            <person name="Putnam N."/>
            <person name="Stites J."/>
            <person name="Rounsley S."/>
            <person name="Rokhsar D.S."/>
        </authorList>
    </citation>
    <scope>NUCLEOTIDE SEQUENCE [LARGE SCALE GENOMIC DNA]</scope>
    <source>
        <tissue evidence="4">Leaf</tissue>
    </source>
</reference>
<dbReference type="PROSITE" id="PS50097">
    <property type="entry name" value="BTB"/>
    <property type="match status" value="1"/>
</dbReference>
<evidence type="ECO:0000259" key="3">
    <source>
        <dbReference type="PROSITE" id="PS50097"/>
    </source>
</evidence>
<comment type="function">
    <text evidence="1">May act as a substrate-specific adapter of an E3 ubiquitin-protein ligase complex (CUL3-RBX1-BTB) which mediates the ubiquitination and subsequent proteasomal degradation of target proteins.</text>
</comment>
<dbReference type="Pfam" id="PF00651">
    <property type="entry name" value="BTB"/>
    <property type="match status" value="1"/>
</dbReference>
<feature type="domain" description="BTB" evidence="3">
    <location>
        <begin position="92"/>
        <end position="162"/>
    </location>
</feature>
<evidence type="ECO:0000313" key="4">
    <source>
        <dbReference type="EMBL" id="OAY38335.1"/>
    </source>
</evidence>
<protein>
    <recommendedName>
        <fullName evidence="3">BTB domain-containing protein</fullName>
    </recommendedName>
</protein>
<dbReference type="PANTHER" id="PTHR47274">
    <property type="entry name" value="BTB/POZ DOMAIN CONTAINING PROTEIN, EXPRESSED-RELATED"/>
    <property type="match status" value="1"/>
</dbReference>
<dbReference type="PANTHER" id="PTHR47274:SF1">
    <property type="entry name" value="BTB_POZ DOMAIN CONTAINING PROTEIN, EXPRESSED"/>
    <property type="match status" value="1"/>
</dbReference>
<dbReference type="SMART" id="SM00225">
    <property type="entry name" value="BTB"/>
    <property type="match status" value="1"/>
</dbReference>
<dbReference type="Gene3D" id="1.25.40.420">
    <property type="match status" value="1"/>
</dbReference>
<dbReference type="InterPro" id="IPR044784">
    <property type="entry name" value="At1g01640-like"/>
</dbReference>
<dbReference type="InterPro" id="IPR011333">
    <property type="entry name" value="SKP1/BTB/POZ_sf"/>
</dbReference>
<dbReference type="EMBL" id="CM004396">
    <property type="protein sequence ID" value="OAY38335.1"/>
    <property type="molecule type" value="Genomic_DNA"/>
</dbReference>